<name>A0A7J0CF30_9ACTN</name>
<proteinExistence type="predicted"/>
<accession>A0A7J0CF30</accession>
<reference evidence="2 4" key="1">
    <citation type="submission" date="2020-05" db="EMBL/GenBank/DDBJ databases">
        <title>Whole genome shotgun sequence of Streptomyces fulvorobeus NBRC 15897.</title>
        <authorList>
            <person name="Komaki H."/>
            <person name="Tamura T."/>
        </authorList>
    </citation>
    <scope>NUCLEOTIDE SEQUENCE [LARGE SCALE GENOMIC DNA]</scope>
    <source>
        <strain evidence="2 4">NBRC 15897</strain>
    </source>
</reference>
<dbReference type="RefSeq" id="WP_305961411.1">
    <property type="nucleotide sequence ID" value="NZ_BAAAUE010000022.1"/>
</dbReference>
<sequence length="103" mass="11050">MAAPERGSPTLRIKNAAGEYIAALCLNLDVSALSPVTLALPNLVATDSEHREHPLETLRDSNTRKLRQAVQALSAKRAATPRSLSREENARTAAAPGRVLRLA</sequence>
<evidence type="ECO:0000313" key="5">
    <source>
        <dbReference type="Proteomes" id="UP000530403"/>
    </source>
</evidence>
<evidence type="ECO:0000313" key="4">
    <source>
        <dbReference type="Proteomes" id="UP000498980"/>
    </source>
</evidence>
<evidence type="ECO:0000256" key="1">
    <source>
        <dbReference type="SAM" id="MobiDB-lite"/>
    </source>
</evidence>
<protein>
    <submittedName>
        <fullName evidence="3">Putative transcriptional regulator YheO</fullName>
    </submittedName>
</protein>
<dbReference type="Proteomes" id="UP000498980">
    <property type="component" value="Unassembled WGS sequence"/>
</dbReference>
<comment type="caution">
    <text evidence="2">The sequence shown here is derived from an EMBL/GenBank/DDBJ whole genome shotgun (WGS) entry which is preliminary data.</text>
</comment>
<keyword evidence="4" id="KW-1185">Reference proteome</keyword>
<dbReference type="AlphaFoldDB" id="A0A7J0CF30"/>
<feature type="region of interest" description="Disordered" evidence="1">
    <location>
        <begin position="73"/>
        <end position="103"/>
    </location>
</feature>
<organism evidence="2 4">
    <name type="scientific">Streptomyces fulvorobeus</name>
    <dbReference type="NCBI Taxonomy" id="284028"/>
    <lineage>
        <taxon>Bacteria</taxon>
        <taxon>Bacillati</taxon>
        <taxon>Actinomycetota</taxon>
        <taxon>Actinomycetes</taxon>
        <taxon>Kitasatosporales</taxon>
        <taxon>Streptomycetaceae</taxon>
        <taxon>Streptomyces</taxon>
    </lineage>
</organism>
<gene>
    <name evidence="3" type="ORF">HEB29_005548</name>
    <name evidence="2" type="ORF">Sfulv_58860</name>
</gene>
<dbReference type="EMBL" id="BLWC01000001">
    <property type="protein sequence ID" value="GFN01076.1"/>
    <property type="molecule type" value="Genomic_DNA"/>
</dbReference>
<dbReference type="Proteomes" id="UP000530403">
    <property type="component" value="Unassembled WGS sequence"/>
</dbReference>
<dbReference type="EMBL" id="JACCCF010000001">
    <property type="protein sequence ID" value="NYE44537.1"/>
    <property type="molecule type" value="Genomic_DNA"/>
</dbReference>
<evidence type="ECO:0000313" key="2">
    <source>
        <dbReference type="EMBL" id="GFN01076.1"/>
    </source>
</evidence>
<evidence type="ECO:0000313" key="3">
    <source>
        <dbReference type="EMBL" id="NYE44537.1"/>
    </source>
</evidence>
<reference evidence="3 5" key="2">
    <citation type="submission" date="2020-07" db="EMBL/GenBank/DDBJ databases">
        <title>Sequencing the genomes of 1000 actinobacteria strains.</title>
        <authorList>
            <person name="Klenk H.-P."/>
        </authorList>
    </citation>
    <scope>NUCLEOTIDE SEQUENCE [LARGE SCALE GENOMIC DNA]</scope>
    <source>
        <strain evidence="3 5">DSM 41455</strain>
    </source>
</reference>